<proteinExistence type="predicted"/>
<evidence type="ECO:0000259" key="2">
    <source>
        <dbReference type="Pfam" id="PF10551"/>
    </source>
</evidence>
<evidence type="ECO:0000256" key="1">
    <source>
        <dbReference type="SAM" id="MobiDB-lite"/>
    </source>
</evidence>
<sequence length="586" mass="67561">MALHTRITAYSGQTRFDLTFVSNNWRHPWDPTLEIAFRKMSTMANTTPIVTTVTKPATNPEREKTPRDADAAPRINIQDFYEEYYKDILPIIMDKIRHDKRKEVHARLDFGKGSRERRIREDTVYEHVITTFTYVTVEPSTPNLINNVQDDVIGDDQSVPHVSIYQPTPKGSMFWILDAKNKPVEGKVFDTLKLALKFYKDYGKEAGFKVKRGGENVHYSNVDVMPNSVLEGQMKTIGEFTCSLRNIIIVTLLDSEHIKKYRWLLKRFKKIFGKAPKVVVTDQDPVMKVAIKDIFPDSRHRLCMWYIMKKLAGKVGLDLCSNTDFKKCFCDIVWTDRIDPDIFESKWNSIMLDFKLNDRLNDMFGMRYNWIPTYFLHEPMSGLMQMTSRSESDNHFLGQLTNPDLSLVEFLSHYDTSSHSQRFEYGKNTHDSNYTTLDFKIHLQVKKEAAELYTITLFYDVQDEIWSSLMHCYSLSSKEVASASKPECVLGSVLREIYSSVEQSVTHLAGDLEKLNLYKDAQKTLTAKAKTDVPNPPKMNTNAVYASTLGVTEPEKLDILKFGLQDEDVDDVEQDEGEDTDMYSSD</sequence>
<dbReference type="AlphaFoldDB" id="A0A6L2N6W0"/>
<protein>
    <submittedName>
        <fullName evidence="3">Protein FAR1-related sequence 5-like</fullName>
    </submittedName>
</protein>
<comment type="caution">
    <text evidence="3">The sequence shown here is derived from an EMBL/GenBank/DDBJ whole genome shotgun (WGS) entry which is preliminary data.</text>
</comment>
<name>A0A6L2N6W0_TANCI</name>
<reference evidence="3" key="1">
    <citation type="journal article" date="2019" name="Sci. Rep.">
        <title>Draft genome of Tanacetum cinerariifolium, the natural source of mosquito coil.</title>
        <authorList>
            <person name="Yamashiro T."/>
            <person name="Shiraishi A."/>
            <person name="Satake H."/>
            <person name="Nakayama K."/>
        </authorList>
    </citation>
    <scope>NUCLEOTIDE SEQUENCE</scope>
</reference>
<gene>
    <name evidence="3" type="ORF">Tci_053906</name>
</gene>
<feature type="domain" description="MULE transposase" evidence="2">
    <location>
        <begin position="248"/>
        <end position="310"/>
    </location>
</feature>
<evidence type="ECO:0000313" key="3">
    <source>
        <dbReference type="EMBL" id="GEU81928.1"/>
    </source>
</evidence>
<dbReference type="Pfam" id="PF10551">
    <property type="entry name" value="MULE"/>
    <property type="match status" value="1"/>
</dbReference>
<feature type="region of interest" description="Disordered" evidence="1">
    <location>
        <begin position="563"/>
        <end position="586"/>
    </location>
</feature>
<feature type="compositionally biased region" description="Acidic residues" evidence="1">
    <location>
        <begin position="565"/>
        <end position="586"/>
    </location>
</feature>
<dbReference type="PANTHER" id="PTHR47718:SF17">
    <property type="entry name" value="PROTEIN FAR1-RELATED SEQUENCE 5-LIKE"/>
    <property type="match status" value="1"/>
</dbReference>
<dbReference type="PANTHER" id="PTHR47718">
    <property type="entry name" value="OS01G0519700 PROTEIN"/>
    <property type="match status" value="1"/>
</dbReference>
<dbReference type="EMBL" id="BKCJ010008381">
    <property type="protein sequence ID" value="GEU81928.1"/>
    <property type="molecule type" value="Genomic_DNA"/>
</dbReference>
<organism evidence="3">
    <name type="scientific">Tanacetum cinerariifolium</name>
    <name type="common">Dalmatian daisy</name>
    <name type="synonym">Chrysanthemum cinerariifolium</name>
    <dbReference type="NCBI Taxonomy" id="118510"/>
    <lineage>
        <taxon>Eukaryota</taxon>
        <taxon>Viridiplantae</taxon>
        <taxon>Streptophyta</taxon>
        <taxon>Embryophyta</taxon>
        <taxon>Tracheophyta</taxon>
        <taxon>Spermatophyta</taxon>
        <taxon>Magnoliopsida</taxon>
        <taxon>eudicotyledons</taxon>
        <taxon>Gunneridae</taxon>
        <taxon>Pentapetalae</taxon>
        <taxon>asterids</taxon>
        <taxon>campanulids</taxon>
        <taxon>Asterales</taxon>
        <taxon>Asteraceae</taxon>
        <taxon>Asteroideae</taxon>
        <taxon>Anthemideae</taxon>
        <taxon>Anthemidinae</taxon>
        <taxon>Tanacetum</taxon>
    </lineage>
</organism>
<dbReference type="InterPro" id="IPR018289">
    <property type="entry name" value="MULE_transposase_dom"/>
</dbReference>
<accession>A0A6L2N6W0</accession>